<dbReference type="Proteomes" id="UP000828941">
    <property type="component" value="Chromosome 13"/>
</dbReference>
<keyword evidence="2" id="KW-1185">Reference proteome</keyword>
<comment type="caution">
    <text evidence="1">The sequence shown here is derived from an EMBL/GenBank/DDBJ whole genome shotgun (WGS) entry which is preliminary data.</text>
</comment>
<protein>
    <submittedName>
        <fullName evidence="1">Uncharacterized protein</fullName>
    </submittedName>
</protein>
<gene>
    <name evidence="1" type="ORF">L6164_033366</name>
</gene>
<reference evidence="1 2" key="1">
    <citation type="journal article" date="2022" name="DNA Res.">
        <title>Chromosomal-level genome assembly of the orchid tree Bauhinia variegata (Leguminosae; Cercidoideae) supports the allotetraploid origin hypothesis of Bauhinia.</title>
        <authorList>
            <person name="Zhong Y."/>
            <person name="Chen Y."/>
            <person name="Zheng D."/>
            <person name="Pang J."/>
            <person name="Liu Y."/>
            <person name="Luo S."/>
            <person name="Meng S."/>
            <person name="Qian L."/>
            <person name="Wei D."/>
            <person name="Dai S."/>
            <person name="Zhou R."/>
        </authorList>
    </citation>
    <scope>NUCLEOTIDE SEQUENCE [LARGE SCALE GENOMIC DNA]</scope>
    <source>
        <strain evidence="1">BV-YZ2020</strain>
    </source>
</reference>
<proteinExistence type="predicted"/>
<name>A0ACB9KRR7_BAUVA</name>
<dbReference type="EMBL" id="CM039438">
    <property type="protein sequence ID" value="KAI4299946.1"/>
    <property type="molecule type" value="Genomic_DNA"/>
</dbReference>
<organism evidence="1 2">
    <name type="scientific">Bauhinia variegata</name>
    <name type="common">Purple orchid tree</name>
    <name type="synonym">Phanera variegata</name>
    <dbReference type="NCBI Taxonomy" id="167791"/>
    <lineage>
        <taxon>Eukaryota</taxon>
        <taxon>Viridiplantae</taxon>
        <taxon>Streptophyta</taxon>
        <taxon>Embryophyta</taxon>
        <taxon>Tracheophyta</taxon>
        <taxon>Spermatophyta</taxon>
        <taxon>Magnoliopsida</taxon>
        <taxon>eudicotyledons</taxon>
        <taxon>Gunneridae</taxon>
        <taxon>Pentapetalae</taxon>
        <taxon>rosids</taxon>
        <taxon>fabids</taxon>
        <taxon>Fabales</taxon>
        <taxon>Fabaceae</taxon>
        <taxon>Cercidoideae</taxon>
        <taxon>Cercideae</taxon>
        <taxon>Bauhiniinae</taxon>
        <taxon>Bauhinia</taxon>
    </lineage>
</organism>
<evidence type="ECO:0000313" key="1">
    <source>
        <dbReference type="EMBL" id="KAI4299946.1"/>
    </source>
</evidence>
<accession>A0ACB9KRR7</accession>
<sequence>MLILMYKEALLNTNHLNDALPPSVVSILQDFEDIFPEEVPNGLPPIRGIEHQIDFVPGAVIPNRPAYRANPEETKELQRQVGELMEKGYVRESMSPCAVPVILVPKKDGTWRMCVDCRAINNITVKYRHPIPRLDDMLDELHGSSVFSKIDLKSGYHQIRMNEGDEWKTTFKSKFRHNVGGVRISIASPQNFKGIEA</sequence>
<evidence type="ECO:0000313" key="2">
    <source>
        <dbReference type="Proteomes" id="UP000828941"/>
    </source>
</evidence>